<dbReference type="InterPro" id="IPR036397">
    <property type="entry name" value="RNaseH_sf"/>
</dbReference>
<dbReference type="SUPFAM" id="SSF53098">
    <property type="entry name" value="Ribonuclease H-like"/>
    <property type="match status" value="1"/>
</dbReference>
<sequence>MTSLNILDLVVRLSSRHSTYFEWVPSHIGLNGNEIADRLAKYATADALRGDACLTFDELSSIKRRELKALWRVPLGILRKNLVGVTNLIFLGIGRRLYRAFLVATSSLLLLNRAGKSFQSVIEARMIRPPLVIFLTRDHSRGVFCTPQQQENPPRILKRMRRTTSFSVAAHFRSLNLQA</sequence>
<dbReference type="PROSITE" id="PS50879">
    <property type="entry name" value="RNASE_H_1"/>
    <property type="match status" value="1"/>
</dbReference>
<name>A0A8X6WH40_TRICX</name>
<dbReference type="GO" id="GO:0003676">
    <property type="term" value="F:nucleic acid binding"/>
    <property type="evidence" value="ECO:0007669"/>
    <property type="project" value="InterPro"/>
</dbReference>
<proteinExistence type="predicted"/>
<evidence type="ECO:0000313" key="2">
    <source>
        <dbReference type="EMBL" id="GFY34958.1"/>
    </source>
</evidence>
<evidence type="ECO:0000259" key="1">
    <source>
        <dbReference type="PROSITE" id="PS50879"/>
    </source>
</evidence>
<dbReference type="GO" id="GO:0004523">
    <property type="term" value="F:RNA-DNA hybrid ribonuclease activity"/>
    <property type="evidence" value="ECO:0007669"/>
    <property type="project" value="InterPro"/>
</dbReference>
<dbReference type="InterPro" id="IPR012337">
    <property type="entry name" value="RNaseH-like_sf"/>
</dbReference>
<feature type="domain" description="RNase H type-1" evidence="1">
    <location>
        <begin position="1"/>
        <end position="45"/>
    </location>
</feature>
<dbReference type="AlphaFoldDB" id="A0A8X6WH40"/>
<dbReference type="Gene3D" id="3.30.420.10">
    <property type="entry name" value="Ribonuclease H-like superfamily/Ribonuclease H"/>
    <property type="match status" value="1"/>
</dbReference>
<dbReference type="InterPro" id="IPR002156">
    <property type="entry name" value="RNaseH_domain"/>
</dbReference>
<organism evidence="2 3">
    <name type="scientific">Trichonephila clavipes</name>
    <name type="common">Golden silk orbweaver</name>
    <name type="synonym">Nephila clavipes</name>
    <dbReference type="NCBI Taxonomy" id="2585209"/>
    <lineage>
        <taxon>Eukaryota</taxon>
        <taxon>Metazoa</taxon>
        <taxon>Ecdysozoa</taxon>
        <taxon>Arthropoda</taxon>
        <taxon>Chelicerata</taxon>
        <taxon>Arachnida</taxon>
        <taxon>Araneae</taxon>
        <taxon>Araneomorphae</taxon>
        <taxon>Entelegynae</taxon>
        <taxon>Araneoidea</taxon>
        <taxon>Nephilidae</taxon>
        <taxon>Trichonephila</taxon>
    </lineage>
</organism>
<dbReference type="Proteomes" id="UP000887159">
    <property type="component" value="Unassembled WGS sequence"/>
</dbReference>
<keyword evidence="3" id="KW-1185">Reference proteome</keyword>
<dbReference type="EMBL" id="BMAU01021429">
    <property type="protein sequence ID" value="GFY34958.1"/>
    <property type="molecule type" value="Genomic_DNA"/>
</dbReference>
<gene>
    <name evidence="2" type="ORF">TNCV_155311</name>
</gene>
<reference evidence="2" key="1">
    <citation type="submission" date="2020-08" db="EMBL/GenBank/DDBJ databases">
        <title>Multicomponent nature underlies the extraordinary mechanical properties of spider dragline silk.</title>
        <authorList>
            <person name="Kono N."/>
            <person name="Nakamura H."/>
            <person name="Mori M."/>
            <person name="Yoshida Y."/>
            <person name="Ohtoshi R."/>
            <person name="Malay A.D."/>
            <person name="Moran D.A.P."/>
            <person name="Tomita M."/>
            <person name="Numata K."/>
            <person name="Arakawa K."/>
        </authorList>
    </citation>
    <scope>NUCLEOTIDE SEQUENCE</scope>
</reference>
<accession>A0A8X6WH40</accession>
<protein>
    <recommendedName>
        <fullName evidence="1">RNase H type-1 domain-containing protein</fullName>
    </recommendedName>
</protein>
<evidence type="ECO:0000313" key="3">
    <source>
        <dbReference type="Proteomes" id="UP000887159"/>
    </source>
</evidence>
<comment type="caution">
    <text evidence="2">The sequence shown here is derived from an EMBL/GenBank/DDBJ whole genome shotgun (WGS) entry which is preliminary data.</text>
</comment>